<feature type="domain" description="Major facilitator superfamily (MFS) profile" evidence="5">
    <location>
        <begin position="1"/>
        <end position="398"/>
    </location>
</feature>
<dbReference type="PANTHER" id="PTHR42910">
    <property type="entry name" value="TRANSPORTER SCO4007-RELATED"/>
    <property type="match status" value="1"/>
</dbReference>
<name>A0A6H0FTW6_ACIPI</name>
<dbReference type="PANTHER" id="PTHR42910:SF1">
    <property type="entry name" value="MAJOR FACILITATOR SUPERFAMILY (MFS) PROFILE DOMAIN-CONTAINING PROTEIN"/>
    <property type="match status" value="1"/>
</dbReference>
<feature type="transmembrane region" description="Helical" evidence="4">
    <location>
        <begin position="175"/>
        <end position="195"/>
    </location>
</feature>
<feature type="transmembrane region" description="Helical" evidence="4">
    <location>
        <begin position="350"/>
        <end position="369"/>
    </location>
</feature>
<evidence type="ECO:0000259" key="5">
    <source>
        <dbReference type="PROSITE" id="PS50850"/>
    </source>
</evidence>
<keyword evidence="1 4" id="KW-0812">Transmembrane</keyword>
<sequence>MKTIDKTIVDFTAPQVPPPNSLIFLLACACGLIVANLYYAQPLIGLIAPDIHLTTTVSGLIVTLTQIGYCLGLLLLVPLSDLLENRKLFLFIMSGGVLTLVIAAFSKSVHVFLFSCFLIGFGSISAQILVLIVAHMTPIEFRGRVVGKVMSGLFIGIMLSRPISSFIAASFGWRFVYILSSVIMVILIGMMWRLLPSRIPKVQHNYYELIGSLWHLLRDTSELRRRAAYQATLFASFSLFWTAVPLILASPRFNLTQKDIGLFSLVGVAGAVAGPIAGWLADQGKSHLMTGLSITMVFCSFLLAWFGGINSLGVLLVSAVLLDFGVQANLVVGQRVIFSLGEHIRGRLNALFIALFFLGGAVGSASASISYVYGGWPLVCMVGIIFPLLSLLLYKTERVNNDQ</sequence>
<dbReference type="GO" id="GO:0022857">
    <property type="term" value="F:transmembrane transporter activity"/>
    <property type="evidence" value="ECO:0007669"/>
    <property type="project" value="InterPro"/>
</dbReference>
<organism evidence="6 7">
    <name type="scientific">Acinetobacter pittii</name>
    <name type="common">Acinetobacter genomosp. 3</name>
    <dbReference type="NCBI Taxonomy" id="48296"/>
    <lineage>
        <taxon>Bacteria</taxon>
        <taxon>Pseudomonadati</taxon>
        <taxon>Pseudomonadota</taxon>
        <taxon>Gammaproteobacteria</taxon>
        <taxon>Moraxellales</taxon>
        <taxon>Moraxellaceae</taxon>
        <taxon>Acinetobacter</taxon>
        <taxon>Acinetobacter calcoaceticus/baumannii complex</taxon>
    </lineage>
</organism>
<keyword evidence="3 4" id="KW-0472">Membrane</keyword>
<dbReference type="Proteomes" id="UP000501692">
    <property type="component" value="Chromosome"/>
</dbReference>
<dbReference type="InterPro" id="IPR036259">
    <property type="entry name" value="MFS_trans_sf"/>
</dbReference>
<dbReference type="SUPFAM" id="SSF103473">
    <property type="entry name" value="MFS general substrate transporter"/>
    <property type="match status" value="1"/>
</dbReference>
<dbReference type="RefSeq" id="WP_167563495.1">
    <property type="nucleotide sequence ID" value="NZ_CP049806.1"/>
</dbReference>
<gene>
    <name evidence="6" type="ORF">G8E09_08925</name>
</gene>
<evidence type="ECO:0000256" key="3">
    <source>
        <dbReference type="ARBA" id="ARBA00023136"/>
    </source>
</evidence>
<dbReference type="Gene3D" id="1.20.1250.20">
    <property type="entry name" value="MFS general substrate transporter like domains"/>
    <property type="match status" value="1"/>
</dbReference>
<protein>
    <submittedName>
        <fullName evidence="6">MFS transporter</fullName>
    </submittedName>
</protein>
<feature type="transmembrane region" description="Helical" evidence="4">
    <location>
        <begin position="88"/>
        <end position="105"/>
    </location>
</feature>
<proteinExistence type="predicted"/>
<evidence type="ECO:0000313" key="6">
    <source>
        <dbReference type="EMBL" id="QIT17827.1"/>
    </source>
</evidence>
<dbReference type="InterPro" id="IPR020846">
    <property type="entry name" value="MFS_dom"/>
</dbReference>
<accession>A0A6H0FTW6</accession>
<feature type="transmembrane region" description="Helical" evidence="4">
    <location>
        <begin position="21"/>
        <end position="39"/>
    </location>
</feature>
<dbReference type="CDD" id="cd17324">
    <property type="entry name" value="MFS_NepI_like"/>
    <property type="match status" value="1"/>
</dbReference>
<feature type="transmembrane region" description="Helical" evidence="4">
    <location>
        <begin position="288"/>
        <end position="306"/>
    </location>
</feature>
<feature type="transmembrane region" description="Helical" evidence="4">
    <location>
        <begin position="227"/>
        <end position="248"/>
    </location>
</feature>
<feature type="transmembrane region" description="Helical" evidence="4">
    <location>
        <begin position="260"/>
        <end position="281"/>
    </location>
</feature>
<dbReference type="InterPro" id="IPR011701">
    <property type="entry name" value="MFS"/>
</dbReference>
<dbReference type="Pfam" id="PF07690">
    <property type="entry name" value="MFS_1"/>
    <property type="match status" value="2"/>
</dbReference>
<evidence type="ECO:0000313" key="7">
    <source>
        <dbReference type="Proteomes" id="UP000501692"/>
    </source>
</evidence>
<feature type="transmembrane region" description="Helical" evidence="4">
    <location>
        <begin position="145"/>
        <end position="163"/>
    </location>
</feature>
<evidence type="ECO:0000256" key="2">
    <source>
        <dbReference type="ARBA" id="ARBA00022989"/>
    </source>
</evidence>
<feature type="transmembrane region" description="Helical" evidence="4">
    <location>
        <begin position="51"/>
        <end position="76"/>
    </location>
</feature>
<dbReference type="AlphaFoldDB" id="A0A6H0FTW6"/>
<dbReference type="EMBL" id="CP049806">
    <property type="protein sequence ID" value="QIT17827.1"/>
    <property type="molecule type" value="Genomic_DNA"/>
</dbReference>
<reference evidence="6 7" key="1">
    <citation type="submission" date="2020-03" db="EMBL/GenBank/DDBJ databases">
        <authorList>
            <person name="Zhang L."/>
            <person name="Han X."/>
            <person name="Chen Y."/>
            <person name="Yu Y."/>
        </authorList>
    </citation>
    <scope>NUCLEOTIDE SEQUENCE [LARGE SCALE GENOMIC DNA]</scope>
    <source>
        <strain evidence="6 7">A1254</strain>
    </source>
</reference>
<evidence type="ECO:0000256" key="1">
    <source>
        <dbReference type="ARBA" id="ARBA00022692"/>
    </source>
</evidence>
<feature type="transmembrane region" description="Helical" evidence="4">
    <location>
        <begin position="375"/>
        <end position="394"/>
    </location>
</feature>
<feature type="transmembrane region" description="Helical" evidence="4">
    <location>
        <begin position="312"/>
        <end position="338"/>
    </location>
</feature>
<dbReference type="PROSITE" id="PS50850">
    <property type="entry name" value="MFS"/>
    <property type="match status" value="1"/>
</dbReference>
<keyword evidence="2 4" id="KW-1133">Transmembrane helix</keyword>
<evidence type="ECO:0000256" key="4">
    <source>
        <dbReference type="SAM" id="Phobius"/>
    </source>
</evidence>
<feature type="transmembrane region" description="Helical" evidence="4">
    <location>
        <begin position="111"/>
        <end position="133"/>
    </location>
</feature>
<dbReference type="PROSITE" id="PS51257">
    <property type="entry name" value="PROKAR_LIPOPROTEIN"/>
    <property type="match status" value="1"/>
</dbReference>